<dbReference type="AlphaFoldDB" id="A0A916UJ50"/>
<evidence type="ECO:0000256" key="1">
    <source>
        <dbReference type="SAM" id="Phobius"/>
    </source>
</evidence>
<dbReference type="EMBL" id="BMED01000002">
    <property type="protein sequence ID" value="GGC74840.1"/>
    <property type="molecule type" value="Genomic_DNA"/>
</dbReference>
<evidence type="ECO:0000313" key="3">
    <source>
        <dbReference type="Proteomes" id="UP000637423"/>
    </source>
</evidence>
<protein>
    <submittedName>
        <fullName evidence="2">Uncharacterized protein</fullName>
    </submittedName>
</protein>
<sequence>MAGSPLFCILDKADMQRLFTMFPLGGPGLGLLILRISAAAVLASGMCSDGCMENPVWLLLLVAVAVLLLCLGLLTPLASGLYGIGEIAFMADGGNFLVAALCLANAISLALIGPGAYSLDARIFGRRLVVLSHHGDEGR</sequence>
<keyword evidence="1" id="KW-1133">Transmembrane helix</keyword>
<name>A0A916UJ50_9BURK</name>
<keyword evidence="3" id="KW-1185">Reference proteome</keyword>
<feature type="transmembrane region" description="Helical" evidence="1">
    <location>
        <begin position="56"/>
        <end position="84"/>
    </location>
</feature>
<accession>A0A916UJ50</accession>
<gene>
    <name evidence="2" type="ORF">GCM10011396_22590</name>
</gene>
<keyword evidence="1" id="KW-0472">Membrane</keyword>
<proteinExistence type="predicted"/>
<evidence type="ECO:0000313" key="2">
    <source>
        <dbReference type="EMBL" id="GGC74840.1"/>
    </source>
</evidence>
<reference evidence="2" key="2">
    <citation type="submission" date="2020-09" db="EMBL/GenBank/DDBJ databases">
        <authorList>
            <person name="Sun Q."/>
            <person name="Zhou Y."/>
        </authorList>
    </citation>
    <scope>NUCLEOTIDE SEQUENCE</scope>
    <source>
        <strain evidence="2">CGMCC 1.10998</strain>
    </source>
</reference>
<organism evidence="2 3">
    <name type="scientific">Undibacterium terreum</name>
    <dbReference type="NCBI Taxonomy" id="1224302"/>
    <lineage>
        <taxon>Bacteria</taxon>
        <taxon>Pseudomonadati</taxon>
        <taxon>Pseudomonadota</taxon>
        <taxon>Betaproteobacteria</taxon>
        <taxon>Burkholderiales</taxon>
        <taxon>Oxalobacteraceae</taxon>
        <taxon>Undibacterium</taxon>
    </lineage>
</organism>
<comment type="caution">
    <text evidence="2">The sequence shown here is derived from an EMBL/GenBank/DDBJ whole genome shotgun (WGS) entry which is preliminary data.</text>
</comment>
<keyword evidence="1" id="KW-0812">Transmembrane</keyword>
<feature type="transmembrane region" description="Helical" evidence="1">
    <location>
        <begin position="96"/>
        <end position="117"/>
    </location>
</feature>
<reference evidence="2" key="1">
    <citation type="journal article" date="2014" name="Int. J. Syst. Evol. Microbiol.">
        <title>Complete genome sequence of Corynebacterium casei LMG S-19264T (=DSM 44701T), isolated from a smear-ripened cheese.</title>
        <authorList>
            <consortium name="US DOE Joint Genome Institute (JGI-PGF)"/>
            <person name="Walter F."/>
            <person name="Albersmeier A."/>
            <person name="Kalinowski J."/>
            <person name="Ruckert C."/>
        </authorList>
    </citation>
    <scope>NUCLEOTIDE SEQUENCE</scope>
    <source>
        <strain evidence="2">CGMCC 1.10998</strain>
    </source>
</reference>
<dbReference type="Proteomes" id="UP000637423">
    <property type="component" value="Unassembled WGS sequence"/>
</dbReference>
<feature type="transmembrane region" description="Helical" evidence="1">
    <location>
        <begin position="24"/>
        <end position="44"/>
    </location>
</feature>